<dbReference type="Gene3D" id="2.60.40.10">
    <property type="entry name" value="Immunoglobulins"/>
    <property type="match status" value="1"/>
</dbReference>
<dbReference type="SUPFAM" id="SSF56300">
    <property type="entry name" value="Metallo-dependent phosphatases"/>
    <property type="match status" value="1"/>
</dbReference>
<evidence type="ECO:0000313" key="11">
    <source>
        <dbReference type="Proteomes" id="UP001589667"/>
    </source>
</evidence>
<evidence type="ECO:0000256" key="4">
    <source>
        <dbReference type="ARBA" id="ARBA00023295"/>
    </source>
</evidence>
<dbReference type="InterPro" id="IPR013783">
    <property type="entry name" value="Ig-like_fold"/>
</dbReference>
<evidence type="ECO:0000313" key="10">
    <source>
        <dbReference type="EMBL" id="MFB9643644.1"/>
    </source>
</evidence>
<dbReference type="Pfam" id="PF13385">
    <property type="entry name" value="Laminin_G_3"/>
    <property type="match status" value="2"/>
</dbReference>
<feature type="region of interest" description="Disordered" evidence="6">
    <location>
        <begin position="140"/>
        <end position="171"/>
    </location>
</feature>
<dbReference type="Pfam" id="PF00149">
    <property type="entry name" value="Metallophos"/>
    <property type="match status" value="1"/>
</dbReference>
<keyword evidence="2" id="KW-0378">Hydrolase</keyword>
<protein>
    <submittedName>
        <fullName evidence="10">LamG-like jellyroll fold domain-containing protein</fullName>
    </submittedName>
</protein>
<accession>A0ABV5SX39</accession>
<dbReference type="SMART" id="SM00560">
    <property type="entry name" value="LamGL"/>
    <property type="match status" value="2"/>
</dbReference>
<reference evidence="10 11" key="1">
    <citation type="submission" date="2024-09" db="EMBL/GenBank/DDBJ databases">
        <authorList>
            <person name="Sun Q."/>
            <person name="Mori K."/>
        </authorList>
    </citation>
    <scope>NUCLEOTIDE SEQUENCE [LARGE SCALE GENOMIC DNA]</scope>
    <source>
        <strain evidence="10 11">JCM 14321</strain>
    </source>
</reference>
<dbReference type="InterPro" id="IPR004843">
    <property type="entry name" value="Calcineurin-like_PHP"/>
</dbReference>
<dbReference type="InterPro" id="IPR036116">
    <property type="entry name" value="FN3_sf"/>
</dbReference>
<organism evidence="10 11">
    <name type="scientific">Agromyces lapidis</name>
    <dbReference type="NCBI Taxonomy" id="279574"/>
    <lineage>
        <taxon>Bacteria</taxon>
        <taxon>Bacillati</taxon>
        <taxon>Actinomycetota</taxon>
        <taxon>Actinomycetes</taxon>
        <taxon>Micrococcales</taxon>
        <taxon>Microbacteriaceae</taxon>
        <taxon>Agromyces</taxon>
    </lineage>
</organism>
<keyword evidence="5" id="KW-0624">Polysaccharide degradation</keyword>
<evidence type="ECO:0000256" key="5">
    <source>
        <dbReference type="ARBA" id="ARBA00023326"/>
    </source>
</evidence>
<dbReference type="SUPFAM" id="SSF49899">
    <property type="entry name" value="Concanavalin A-like lectins/glucanases"/>
    <property type="match status" value="2"/>
</dbReference>
<dbReference type="Proteomes" id="UP001589667">
    <property type="component" value="Unassembled WGS sequence"/>
</dbReference>
<evidence type="ECO:0000256" key="1">
    <source>
        <dbReference type="ARBA" id="ARBA00022729"/>
    </source>
</evidence>
<feature type="domain" description="LamG-like jellyroll fold" evidence="9">
    <location>
        <begin position="697"/>
        <end position="837"/>
    </location>
</feature>
<dbReference type="Pfam" id="PF02839">
    <property type="entry name" value="CBM_5_12"/>
    <property type="match status" value="1"/>
</dbReference>
<keyword evidence="3" id="KW-1015">Disulfide bond</keyword>
<dbReference type="InterPro" id="IPR036573">
    <property type="entry name" value="CBM_sf_5/12"/>
</dbReference>
<dbReference type="Gene3D" id="2.60.40.2700">
    <property type="match status" value="1"/>
</dbReference>
<feature type="domain" description="Chitin-binding type-3" evidence="8">
    <location>
        <begin position="1363"/>
        <end position="1412"/>
    </location>
</feature>
<feature type="signal peptide" evidence="7">
    <location>
        <begin position="1"/>
        <end position="22"/>
    </location>
</feature>
<dbReference type="EMBL" id="JBHMBL010000003">
    <property type="protein sequence ID" value="MFB9643644.1"/>
    <property type="molecule type" value="Genomic_DNA"/>
</dbReference>
<keyword evidence="1 7" id="KW-0732">Signal</keyword>
<dbReference type="CDD" id="cd12215">
    <property type="entry name" value="ChiC_BD"/>
    <property type="match status" value="2"/>
</dbReference>
<dbReference type="InterPro" id="IPR003610">
    <property type="entry name" value="CBM5/12"/>
</dbReference>
<dbReference type="SUPFAM" id="SSF49265">
    <property type="entry name" value="Fibronectin type III"/>
    <property type="match status" value="1"/>
</dbReference>
<proteinExistence type="predicted"/>
<dbReference type="Gene3D" id="3.60.21.10">
    <property type="match status" value="1"/>
</dbReference>
<keyword evidence="5" id="KW-0119">Carbohydrate metabolism</keyword>
<dbReference type="SMART" id="SM00495">
    <property type="entry name" value="ChtBD3"/>
    <property type="match status" value="2"/>
</dbReference>
<dbReference type="InterPro" id="IPR003961">
    <property type="entry name" value="FN3_dom"/>
</dbReference>
<evidence type="ECO:0000256" key="6">
    <source>
        <dbReference type="SAM" id="MobiDB-lite"/>
    </source>
</evidence>
<dbReference type="RefSeq" id="WP_157425409.1">
    <property type="nucleotide sequence ID" value="NZ_BAAANI010000003.1"/>
</dbReference>
<evidence type="ECO:0000256" key="2">
    <source>
        <dbReference type="ARBA" id="ARBA00022801"/>
    </source>
</evidence>
<comment type="caution">
    <text evidence="10">The sequence shown here is derived from an EMBL/GenBank/DDBJ whole genome shotgun (WGS) entry which is preliminary data.</text>
</comment>
<evidence type="ECO:0000256" key="7">
    <source>
        <dbReference type="SAM" id="SignalP"/>
    </source>
</evidence>
<evidence type="ECO:0000256" key="3">
    <source>
        <dbReference type="ARBA" id="ARBA00023157"/>
    </source>
</evidence>
<gene>
    <name evidence="10" type="ORF">ACFFQV_15230</name>
</gene>
<keyword evidence="11" id="KW-1185">Reference proteome</keyword>
<feature type="chain" id="PRO_5046279240" evidence="7">
    <location>
        <begin position="23"/>
        <end position="1470"/>
    </location>
</feature>
<feature type="domain" description="Chitin-binding type-3" evidence="8">
    <location>
        <begin position="1423"/>
        <end position="1467"/>
    </location>
</feature>
<dbReference type="Gene3D" id="2.60.120.200">
    <property type="match status" value="2"/>
</dbReference>
<evidence type="ECO:0000259" key="9">
    <source>
        <dbReference type="SMART" id="SM00560"/>
    </source>
</evidence>
<evidence type="ECO:0000259" key="8">
    <source>
        <dbReference type="SMART" id="SM00495"/>
    </source>
</evidence>
<dbReference type="Gene3D" id="2.10.10.20">
    <property type="entry name" value="Carbohydrate-binding module superfamily 5/12"/>
    <property type="match status" value="2"/>
</dbReference>
<dbReference type="CDD" id="cd00063">
    <property type="entry name" value="FN3"/>
    <property type="match status" value="1"/>
</dbReference>
<name>A0ABV5SX39_9MICO</name>
<feature type="domain" description="LamG-like jellyroll fold" evidence="9">
    <location>
        <begin position="1025"/>
        <end position="1169"/>
    </location>
</feature>
<dbReference type="SUPFAM" id="SSF51055">
    <property type="entry name" value="Carbohydrate binding domain"/>
    <property type="match status" value="2"/>
</dbReference>
<dbReference type="InterPro" id="IPR006558">
    <property type="entry name" value="LamG-like"/>
</dbReference>
<dbReference type="InterPro" id="IPR013320">
    <property type="entry name" value="ConA-like_dom_sf"/>
</dbReference>
<dbReference type="InterPro" id="IPR029052">
    <property type="entry name" value="Metallo-depent_PP-like"/>
</dbReference>
<sequence length="1470" mass="152903">MVTSVATATLLLTGLVAAPASAQTPAAVGQAAPIVEPSFVASSETGADADAGADFSPTAIAGPADAVVGDTVVFTGGAGADGSLVVTVTSPDAVVAAVSPGDDGAYRFAPAVAGEYTVAFTVTDADGGITEETRTVAVTGGAASAASEEPVAEASASIAESSATESSATDAGEPDVRFAAIGDIHNNWSELAEAYDFWKSEDVGTALFVGDLTNNATASEYAGLKSTIDSKAGLGIELVASLGNHDVSAISSYDLFTQSTGGQKPNADYTINGYHFITVSPGAGTLDPVTGKPSSASSGNYAYAATWLQQRLAAATAEDPTKPVMVLVHHPLQCTHYVSNEWYGTGLSSGCGDTLQSVFDDFPQAVVWGGHIHTPQNIPTSVWQGQENRAGDKSGKGFTTVNAPPLAYYEFESGVINTSPTSRSNDTTPDDAGNNRQTAVVEITGSKVTIKNYDLLADQWIDQTWTWDVADSVDTTKSYDERFPLNNSHRASLSKAPEWKAGAAVTVDGIGEDKAMVAFPQAVPAPNAVQDIVHKYRYTTVDVATGQSVNTFLQWSGFYNLPMPTSRNHEVWNLRPSREYEVRVTPINAWGKEGAPLTARFTTTGSTGPSEPPFDPETLTFDDLREQVPTADLLDVRFSDGKAVDASPKEWTLTAGSAARVENDADLGAQVAIGDQDAASAFKTSLWSDADYTKLQDGFTIDATFRLDRIDKPVGGYIDVFGGMQGGGIGLEAVRTASAESYELGFWYASPRPSVELEYGTWYHVTGWYDGTDARLYVDGAKAATAEDVSFTVKPGNTAARYMAIGGDANPSGTLDDATFDGRIAGVEIYSAPLSDKNVYRVANRELKLIDTTPPQVDAARPVPGASAVVGRPYIAPAPQAVDNSGRVKVAVEVTDPTGGVVEVARTDDGRYTFTPTAAGAHTLTYVATDAAARQDQAAFTVTAAKGSAELAELLEPLPAADLLDLDYVGGKPADRSPRAHAVIAGTAPIAVDAALGSKVATFTGNSAQGSRIPWSDADYAKTEDGFTIESVVKVPQITAERDMISNTQSAGQGLEMLPGTQPGKVSPELWVRVGGKYVVARAENAVTAGQWSHVVASYDAASGALRVFVDGREAGSAVATGGGKVQNPSGGARAFVVGGDISSSGTVEYPFEGTIATAKIFSEPLPETSISRLAAQALTSNDTTPPLVEVDPEPAATATVGTEYTVPAGLAGDDSGSVELTITASGPIGEDVPLEPGTIVAPAAGEYTLRYLAVDAAGNDTAAEFDVTVEEPAPVATAAPSITGTAEVGGILFAKPGEWDTEGLTFAYRWTADGEELAGETGAQLQVDGSLNGAEIAVTVTASRPSSADGTATSKAVAIAELPTWRADRVYVAGDRVLHDGRVFVAQWWTKGATPGAIAKNGRVNSAWAEQGVEVSTARGVVRAWTPSWIYTGGETVAHEGRLYRAEWWTRGQEPGTAKHPAWADLGAA</sequence>
<keyword evidence="4" id="KW-0326">Glycosidase</keyword>